<dbReference type="EMBL" id="VSSQ01065992">
    <property type="protein sequence ID" value="MPN18621.1"/>
    <property type="molecule type" value="Genomic_DNA"/>
</dbReference>
<dbReference type="PANTHER" id="PTHR43322">
    <property type="entry name" value="1-D-DEOXYXYLULOSE 5-PHOSPHATE SYNTHASE-RELATED"/>
    <property type="match status" value="1"/>
</dbReference>
<dbReference type="Pfam" id="PF02780">
    <property type="entry name" value="Transketolase_C"/>
    <property type="match status" value="1"/>
</dbReference>
<reference evidence="7" key="1">
    <citation type="submission" date="2019-08" db="EMBL/GenBank/DDBJ databases">
        <authorList>
            <person name="Kucharzyk K."/>
            <person name="Murdoch R.W."/>
            <person name="Higgins S."/>
            <person name="Loffler F."/>
        </authorList>
    </citation>
    <scope>NUCLEOTIDE SEQUENCE</scope>
</reference>
<evidence type="ECO:0000313" key="7">
    <source>
        <dbReference type="EMBL" id="MPN18621.1"/>
    </source>
</evidence>
<name>A0A645FVR9_9ZZZZ</name>
<comment type="subunit">
    <text evidence="2">Homodimer.</text>
</comment>
<accession>A0A645FVR9</accession>
<evidence type="ECO:0000256" key="3">
    <source>
        <dbReference type="ARBA" id="ARBA00022679"/>
    </source>
</evidence>
<evidence type="ECO:0000259" key="6">
    <source>
        <dbReference type="Pfam" id="PF02780"/>
    </source>
</evidence>
<dbReference type="PANTHER" id="PTHR43322:SF5">
    <property type="entry name" value="1-DEOXY-D-XYLULOSE-5-PHOSPHATE SYNTHASE, CHLOROPLASTIC"/>
    <property type="match status" value="1"/>
</dbReference>
<dbReference type="SUPFAM" id="SSF52518">
    <property type="entry name" value="Thiamin diphosphate-binding fold (THDP-binding)"/>
    <property type="match status" value="1"/>
</dbReference>
<proteinExistence type="predicted"/>
<keyword evidence="5" id="KW-0786">Thiamine pyrophosphate</keyword>
<keyword evidence="3 7" id="KW-0808">Transferase</keyword>
<organism evidence="7">
    <name type="scientific">bioreactor metagenome</name>
    <dbReference type="NCBI Taxonomy" id="1076179"/>
    <lineage>
        <taxon>unclassified sequences</taxon>
        <taxon>metagenomes</taxon>
        <taxon>ecological metagenomes</taxon>
    </lineage>
</organism>
<dbReference type="InterPro" id="IPR029061">
    <property type="entry name" value="THDP-binding"/>
</dbReference>
<keyword evidence="4" id="KW-0460">Magnesium</keyword>
<dbReference type="Gene3D" id="3.40.50.920">
    <property type="match status" value="1"/>
</dbReference>
<sequence>MALLRDMPGMAIFSPSCSSELEAMLKMAVNLDGPCAVRYPRGALMDRIASPLEFGKWEVIIADKPAVIITTGRMVETALAVAKALDIGVINARFISPIDTETLDQINVKHVFTLEDGIEQGGLGSAVAQFFACRSGVCVHVMGFNNEPLIHAPQNRLFERAGLDAGQIITRIKGEL</sequence>
<dbReference type="GO" id="GO:0019288">
    <property type="term" value="P:isopentenyl diphosphate biosynthetic process, methylerythritol 4-phosphate pathway"/>
    <property type="evidence" value="ECO:0007669"/>
    <property type="project" value="TreeGrafter"/>
</dbReference>
<dbReference type="GO" id="GO:0016114">
    <property type="term" value="P:terpenoid biosynthetic process"/>
    <property type="evidence" value="ECO:0007669"/>
    <property type="project" value="InterPro"/>
</dbReference>
<dbReference type="InterPro" id="IPR033248">
    <property type="entry name" value="Transketolase_C"/>
</dbReference>
<dbReference type="GO" id="GO:0005829">
    <property type="term" value="C:cytosol"/>
    <property type="evidence" value="ECO:0007669"/>
    <property type="project" value="TreeGrafter"/>
</dbReference>
<comment type="cofactor">
    <cofactor evidence="1">
        <name>Mg(2+)</name>
        <dbReference type="ChEBI" id="CHEBI:18420"/>
    </cofactor>
</comment>
<dbReference type="SUPFAM" id="SSF52922">
    <property type="entry name" value="TK C-terminal domain-like"/>
    <property type="match status" value="1"/>
</dbReference>
<dbReference type="EC" id="2.2.1.7" evidence="7"/>
<evidence type="ECO:0000256" key="4">
    <source>
        <dbReference type="ARBA" id="ARBA00022842"/>
    </source>
</evidence>
<dbReference type="Gene3D" id="3.40.50.970">
    <property type="match status" value="1"/>
</dbReference>
<evidence type="ECO:0000256" key="1">
    <source>
        <dbReference type="ARBA" id="ARBA00001946"/>
    </source>
</evidence>
<dbReference type="UniPathway" id="UPA00064">
    <property type="reaction ID" value="UER00091"/>
</dbReference>
<dbReference type="InterPro" id="IPR005477">
    <property type="entry name" value="Dxylulose-5-P_synthase"/>
</dbReference>
<dbReference type="InterPro" id="IPR009014">
    <property type="entry name" value="Transketo_C/PFOR_II"/>
</dbReference>
<protein>
    <submittedName>
        <fullName evidence="7">1-deoxy-D-xylulose-5-phosphate synthase</fullName>
        <ecNumber evidence="7">2.2.1.7</ecNumber>
    </submittedName>
</protein>
<gene>
    <name evidence="7" type="primary">dxs_103</name>
    <name evidence="7" type="ORF">SDC9_165982</name>
</gene>
<feature type="domain" description="Transketolase C-terminal" evidence="6">
    <location>
        <begin position="55"/>
        <end position="168"/>
    </location>
</feature>
<dbReference type="AlphaFoldDB" id="A0A645FVR9"/>
<evidence type="ECO:0000256" key="5">
    <source>
        <dbReference type="ARBA" id="ARBA00023052"/>
    </source>
</evidence>
<dbReference type="GO" id="GO:0008661">
    <property type="term" value="F:1-deoxy-D-xylulose-5-phosphate synthase activity"/>
    <property type="evidence" value="ECO:0007669"/>
    <property type="project" value="UniProtKB-EC"/>
</dbReference>
<evidence type="ECO:0000256" key="2">
    <source>
        <dbReference type="ARBA" id="ARBA00011738"/>
    </source>
</evidence>
<comment type="caution">
    <text evidence="7">The sequence shown here is derived from an EMBL/GenBank/DDBJ whole genome shotgun (WGS) entry which is preliminary data.</text>
</comment>